<proteinExistence type="predicted"/>
<evidence type="ECO:0000313" key="1">
    <source>
        <dbReference type="EMBL" id="SLM18794.1"/>
    </source>
</evidence>
<dbReference type="AlphaFoldDB" id="A0A3P3XRJ6"/>
<protein>
    <submittedName>
        <fullName evidence="1">Uncharacterized protein</fullName>
    </submittedName>
</protein>
<dbReference type="Gene3D" id="3.40.50.720">
    <property type="entry name" value="NAD(P)-binding Rossmann-like Domain"/>
    <property type="match status" value="1"/>
</dbReference>
<accession>A0A3P3XRJ6</accession>
<dbReference type="SUPFAM" id="SSF51735">
    <property type="entry name" value="NAD(P)-binding Rossmann-fold domains"/>
    <property type="match status" value="1"/>
</dbReference>
<organism evidence="1">
    <name type="scientific">uncultured spirochete</name>
    <dbReference type="NCBI Taxonomy" id="156406"/>
    <lineage>
        <taxon>Bacteria</taxon>
        <taxon>Pseudomonadati</taxon>
        <taxon>Spirochaetota</taxon>
        <taxon>Spirochaetia</taxon>
        <taxon>Spirochaetales</taxon>
        <taxon>environmental samples</taxon>
    </lineage>
</organism>
<dbReference type="InterPro" id="IPR036291">
    <property type="entry name" value="NAD(P)-bd_dom_sf"/>
</dbReference>
<gene>
    <name evidence="1" type="ORF">SPIRO4BDMA_50309</name>
</gene>
<reference evidence="1" key="1">
    <citation type="submission" date="2017-02" db="EMBL/GenBank/DDBJ databases">
        <authorList>
            <person name="Regsiter A."/>
            <person name="William W."/>
        </authorList>
    </citation>
    <scope>NUCLEOTIDE SEQUENCE</scope>
    <source>
        <strain evidence="1">BdmA 4</strain>
    </source>
</reference>
<sequence>MKDTTDMWGYRGKTVVIDGAASGMGMAATKILIDLGAEVYALDIKE</sequence>
<dbReference type="EMBL" id="FWDO01000005">
    <property type="protein sequence ID" value="SLM18794.1"/>
    <property type="molecule type" value="Genomic_DNA"/>
</dbReference>
<name>A0A3P3XRJ6_9SPIR</name>